<dbReference type="PANTHER" id="PTHR43788">
    <property type="entry name" value="DNA2/NAM7 HELICASE FAMILY MEMBER"/>
    <property type="match status" value="1"/>
</dbReference>
<dbReference type="InterPro" id="IPR019993">
    <property type="entry name" value="RecB_nuclease_TM0106_put"/>
</dbReference>
<sequence length="1145" mass="128304">MRKTNNSYQLSPTDLANFLGCRHATSLDMRRANGDLEIPFRSNARLDRLAEKGLRHEHAYLQSLKDRGLRVESLSEFDDTRQAEITEELMREGVDVIFQAALSCGPFAGRADFLIRVDAESKLGDWSYEVVDTKLSQDTKAGTILQLCCYSDCVAAIQGGRSMFAYVVKPASTDQREAFEKELFRLDGYWAYFELIKRQLIESTGGDCLHNLYPEPVAHCEVCRWFPHCDDRRRNDDHLSFIAGIQTSQASEVRRQGLPTLTAFAEADAESIQRPAVGSKESLLKVHHQARIQQRGRTSGENIVEHLPIVWPDETLEKQPPPMGFLRLPEPDPGDIYLDFEGDPHAPDGVLEYLFGYVDRDEIYSMDWSLHRQSEREAFNRLMRDLIDQQNSHPNFHVYHFAPYEPAAIKRMASRHQLHEDALDDFLRREMFVDLHAVVRQSMVLSVESYSIKKLEAFYSYKRRADLADVRPALSEVEWAIEMGGIDQIEPQTLDLVAAYNRDDCVSTLKLHQWLEEQRALVSLDHGPLPRPTQSSDDRKPETIERQAAFIDVREQLKLLAGDVRDTETQQARWLAGHLLEYFFREDKTVWWEYFRHRDLEDEELLFENAAVAGLELVEQISPQGRDRNPTSVYRYPAQEHKVRVGHCLKHRDGLTVGTVVDINPQSRSISIKKTGKSSDFHPTSVFVHDLVAPGTQPDSLLEFAREVASSSWPNENQRCARTDLLCGRPPRLLTLSLPLNGESVSVATAVALDLDQSVLPIQGPPGTGKTYHAARMIVALASQGKKVGVTAVSHKVIANLLNEAAKFDQEGKCTFAHKPKKGEKDTVDRITVLNSNPDALDAVSAGTVVGATAWLWSSEPAEGILDYLFVDEAGQMSLAVALSAMRAAKNVILLGDPQQLEQPQRAAHPEGADIAALAHLIQDGSTIKDSQGIFLADTYRLHPDVCDFTSEQFYEGRLKSEPKCQNICILGNGPLSGTGLRLVSVDHVGNQNRSDEEVAVVSAIVQHLLTSSTRWRDKENDINELEPKDILIVAPYNAQVDALSAAIGDRARIGTVDKFQGQEAPVLIYSTASSSADDAPRGMEFLYDPNRLNVATSRSKCMTIMVAAPKLFEPACRTPRQMQLANTFCRYAELAVQVDHFTQS</sequence>
<evidence type="ECO:0000256" key="1">
    <source>
        <dbReference type="ARBA" id="ARBA00022741"/>
    </source>
</evidence>
<proteinExistence type="predicted"/>
<dbReference type="SUPFAM" id="SSF53098">
    <property type="entry name" value="Ribonuclease H-like"/>
    <property type="match status" value="1"/>
</dbReference>
<feature type="domain" description="DNA2/NAM7 helicase-like C-terminal" evidence="5">
    <location>
        <begin position="930"/>
        <end position="1109"/>
    </location>
</feature>
<keyword evidence="8" id="KW-1185">Reference proteome</keyword>
<evidence type="ECO:0000313" key="7">
    <source>
        <dbReference type="EMBL" id="TWT84536.1"/>
    </source>
</evidence>
<dbReference type="NCBIfam" id="TIGR03491">
    <property type="entry name" value="TM0106 family RecB-like putative nuclease"/>
    <property type="match status" value="1"/>
</dbReference>
<name>A0A5C5ZBM5_9BACT</name>
<comment type="caution">
    <text evidence="7">The sequence shown here is derived from an EMBL/GenBank/DDBJ whole genome shotgun (WGS) entry which is preliminary data.</text>
</comment>
<dbReference type="EC" id="3.1.11.5" evidence="7"/>
<evidence type="ECO:0000256" key="2">
    <source>
        <dbReference type="ARBA" id="ARBA00022801"/>
    </source>
</evidence>
<evidence type="ECO:0000256" key="4">
    <source>
        <dbReference type="ARBA" id="ARBA00022840"/>
    </source>
</evidence>
<organism evidence="7 8">
    <name type="scientific">Novipirellula herctigrandis</name>
    <dbReference type="NCBI Taxonomy" id="2527986"/>
    <lineage>
        <taxon>Bacteria</taxon>
        <taxon>Pseudomonadati</taxon>
        <taxon>Planctomycetota</taxon>
        <taxon>Planctomycetia</taxon>
        <taxon>Pirellulales</taxon>
        <taxon>Pirellulaceae</taxon>
        <taxon>Novipirellula</taxon>
    </lineage>
</organism>
<dbReference type="InterPro" id="IPR047187">
    <property type="entry name" value="SF1_C_Upf1"/>
</dbReference>
<dbReference type="Pfam" id="PF13087">
    <property type="entry name" value="AAA_12"/>
    <property type="match status" value="1"/>
</dbReference>
<keyword evidence="3" id="KW-0347">Helicase</keyword>
<feature type="domain" description="YprB ribonuclease H-like" evidence="6">
    <location>
        <begin position="336"/>
        <end position="515"/>
    </location>
</feature>
<dbReference type="CDD" id="cd18808">
    <property type="entry name" value="SF1_C_Upf1"/>
    <property type="match status" value="1"/>
</dbReference>
<dbReference type="OrthoDB" id="9757917at2"/>
<dbReference type="GO" id="GO:0008854">
    <property type="term" value="F:exodeoxyribonuclease V activity"/>
    <property type="evidence" value="ECO:0007669"/>
    <property type="project" value="UniProtKB-EC"/>
</dbReference>
<dbReference type="GO" id="GO:0043139">
    <property type="term" value="F:5'-3' DNA helicase activity"/>
    <property type="evidence" value="ECO:0007669"/>
    <property type="project" value="TreeGrafter"/>
</dbReference>
<dbReference type="RefSeq" id="WP_146402312.1">
    <property type="nucleotide sequence ID" value="NZ_SJPJ01000001.1"/>
</dbReference>
<evidence type="ECO:0000256" key="3">
    <source>
        <dbReference type="ARBA" id="ARBA00022806"/>
    </source>
</evidence>
<dbReference type="CDD" id="cd17934">
    <property type="entry name" value="DEXXQc_Upf1-like"/>
    <property type="match status" value="1"/>
</dbReference>
<gene>
    <name evidence="7" type="primary">recD</name>
    <name evidence="7" type="ORF">CA13_60160</name>
</gene>
<accession>A0A5C5ZBM5</accession>
<dbReference type="InterPro" id="IPR027417">
    <property type="entry name" value="P-loop_NTPase"/>
</dbReference>
<dbReference type="InterPro" id="IPR041679">
    <property type="entry name" value="DNA2/NAM7-like_C"/>
</dbReference>
<keyword evidence="2 7" id="KW-0378">Hydrolase</keyword>
<protein>
    <submittedName>
        <fullName evidence="7">RecBCD enzyme subunit RecD</fullName>
        <ecNumber evidence="7">3.1.11.5</ecNumber>
    </submittedName>
</protein>
<dbReference type="Pfam" id="PF13482">
    <property type="entry name" value="RNase_H_2"/>
    <property type="match status" value="1"/>
</dbReference>
<dbReference type="InterPro" id="IPR012337">
    <property type="entry name" value="RNaseH-like_sf"/>
</dbReference>
<evidence type="ECO:0000259" key="5">
    <source>
        <dbReference type="Pfam" id="PF13087"/>
    </source>
</evidence>
<keyword evidence="4" id="KW-0067">ATP-binding</keyword>
<evidence type="ECO:0000259" key="6">
    <source>
        <dbReference type="Pfam" id="PF13482"/>
    </source>
</evidence>
<dbReference type="EMBL" id="SJPJ01000001">
    <property type="protein sequence ID" value="TWT84536.1"/>
    <property type="molecule type" value="Genomic_DNA"/>
</dbReference>
<dbReference type="AlphaFoldDB" id="A0A5C5ZBM5"/>
<dbReference type="Proteomes" id="UP000315010">
    <property type="component" value="Unassembled WGS sequence"/>
</dbReference>
<dbReference type="Gene3D" id="3.40.50.300">
    <property type="entry name" value="P-loop containing nucleotide triphosphate hydrolases"/>
    <property type="match status" value="2"/>
</dbReference>
<dbReference type="PANTHER" id="PTHR43788:SF8">
    <property type="entry name" value="DNA-BINDING PROTEIN SMUBP-2"/>
    <property type="match status" value="1"/>
</dbReference>
<dbReference type="SUPFAM" id="SSF52540">
    <property type="entry name" value="P-loop containing nucleoside triphosphate hydrolases"/>
    <property type="match status" value="1"/>
</dbReference>
<dbReference type="GO" id="GO:0005524">
    <property type="term" value="F:ATP binding"/>
    <property type="evidence" value="ECO:0007669"/>
    <property type="project" value="UniProtKB-KW"/>
</dbReference>
<reference evidence="7 8" key="1">
    <citation type="submission" date="2019-02" db="EMBL/GenBank/DDBJ databases">
        <title>Deep-cultivation of Planctomycetes and their phenomic and genomic characterization uncovers novel biology.</title>
        <authorList>
            <person name="Wiegand S."/>
            <person name="Jogler M."/>
            <person name="Boedeker C."/>
            <person name="Pinto D."/>
            <person name="Vollmers J."/>
            <person name="Rivas-Marin E."/>
            <person name="Kohn T."/>
            <person name="Peeters S.H."/>
            <person name="Heuer A."/>
            <person name="Rast P."/>
            <person name="Oberbeckmann S."/>
            <person name="Bunk B."/>
            <person name="Jeske O."/>
            <person name="Meyerdierks A."/>
            <person name="Storesund J.E."/>
            <person name="Kallscheuer N."/>
            <person name="Luecker S."/>
            <person name="Lage O.M."/>
            <person name="Pohl T."/>
            <person name="Merkel B.J."/>
            <person name="Hornburger P."/>
            <person name="Mueller R.-W."/>
            <person name="Bruemmer F."/>
            <person name="Labrenz M."/>
            <person name="Spormann A.M."/>
            <person name="Op Den Camp H."/>
            <person name="Overmann J."/>
            <person name="Amann R."/>
            <person name="Jetten M.S.M."/>
            <person name="Mascher T."/>
            <person name="Medema M.H."/>
            <person name="Devos D.P."/>
            <person name="Kaster A.-K."/>
            <person name="Ovreas L."/>
            <person name="Rohde M."/>
            <person name="Galperin M.Y."/>
            <person name="Jogler C."/>
        </authorList>
    </citation>
    <scope>NUCLEOTIDE SEQUENCE [LARGE SCALE GENOMIC DNA]</scope>
    <source>
        <strain evidence="7 8">CA13</strain>
    </source>
</reference>
<keyword evidence="1" id="KW-0547">Nucleotide-binding</keyword>
<evidence type="ECO:0000313" key="8">
    <source>
        <dbReference type="Proteomes" id="UP000315010"/>
    </source>
</evidence>
<dbReference type="Pfam" id="PF13604">
    <property type="entry name" value="AAA_30"/>
    <property type="match status" value="1"/>
</dbReference>
<dbReference type="InterPro" id="IPR038720">
    <property type="entry name" value="YprB_RNase_H-like_dom"/>
</dbReference>
<dbReference type="InterPro" id="IPR050534">
    <property type="entry name" value="Coronavir_polyprotein_1ab"/>
</dbReference>